<dbReference type="PANTHER" id="PTHR22806:SF0">
    <property type="entry name" value="NUCLEOPORIN NUP37"/>
    <property type="match status" value="1"/>
</dbReference>
<dbReference type="InterPro" id="IPR036322">
    <property type="entry name" value="WD40_repeat_dom_sf"/>
</dbReference>
<protein>
    <submittedName>
        <fullName evidence="4">Uncharacterized protein</fullName>
    </submittedName>
</protein>
<dbReference type="GO" id="GO:0031080">
    <property type="term" value="C:nuclear pore outer ring"/>
    <property type="evidence" value="ECO:0007669"/>
    <property type="project" value="InterPro"/>
</dbReference>
<keyword evidence="1 3" id="KW-0853">WD repeat</keyword>
<name>F8P4V3_SERL9</name>
<accession>F8P4V3</accession>
<dbReference type="InterPro" id="IPR037626">
    <property type="entry name" value="NUP37"/>
</dbReference>
<dbReference type="PANTHER" id="PTHR22806">
    <property type="entry name" value="NUCLEOPORIN NUP37 P37 -RELATED"/>
    <property type="match status" value="1"/>
</dbReference>
<dbReference type="HOGENOM" id="CLU_057712_0_0_1"/>
<dbReference type="Gene3D" id="2.130.10.10">
    <property type="entry name" value="YVTN repeat-like/Quinoprotein amine dehydrogenase"/>
    <property type="match status" value="1"/>
</dbReference>
<evidence type="ECO:0000313" key="4">
    <source>
        <dbReference type="EMBL" id="EGO21640.1"/>
    </source>
</evidence>
<sequence length="377" mass="41365">MELESIFRHNHGSEIYVVRAFYNGNDASLVAIGGEHSVQVLHLTASSLQTIAWFYIGSRITAIAWSPKTVSPNSSDEWTLELTAASADFGLHALTKSFTSDETAFPFGGGLSGHHGTVNDMCFCGGREQDSARYVATVSDDKMLMVWDLHPTLNISSSSSSPDVSSAWSQPPRPQPTAYVISFPHPLMTVSSHPSTSKEFLVSDCRGSIFLIDWRSDPEQRRQGSWRHLSSIELIEPRSLSNSATGLSSQWTGCSSWRRDDADIFGATYGSNMSIWNLPSIQGGRPSLSGTSFREEIHRFRWCPTNPSCFAVAARSSGKGAVIFVHNSNYVHAHPLVINVASRPNTVRDFDFLTFPGQVLLSVAMGAELLVYPVQTE</sequence>
<evidence type="ECO:0000256" key="3">
    <source>
        <dbReference type="PROSITE-ProRule" id="PRU00221"/>
    </source>
</evidence>
<keyword evidence="2" id="KW-0677">Repeat</keyword>
<dbReference type="Proteomes" id="UP000008064">
    <property type="component" value="Unassembled WGS sequence"/>
</dbReference>
<reference evidence="4" key="1">
    <citation type="submission" date="2011-04" db="EMBL/GenBank/DDBJ databases">
        <title>Evolution of plant cell wall degrading machinery underlies the functional diversity of forest fungi.</title>
        <authorList>
            <consortium name="US DOE Joint Genome Institute (JGI-PGF)"/>
            <person name="Eastwood D.C."/>
            <person name="Floudas D."/>
            <person name="Binder M."/>
            <person name="Majcherczyk A."/>
            <person name="Schneider P."/>
            <person name="Aerts A."/>
            <person name="Asiegbu F.O."/>
            <person name="Baker S.E."/>
            <person name="Barry K."/>
            <person name="Bendiksby M."/>
            <person name="Blumentritt M."/>
            <person name="Coutinho P.M."/>
            <person name="Cullen D."/>
            <person name="Cullen D."/>
            <person name="Gathman A."/>
            <person name="Goodell B."/>
            <person name="Henrissat B."/>
            <person name="Ihrmark K."/>
            <person name="Kauserud H."/>
            <person name="Kohler A."/>
            <person name="LaButti K."/>
            <person name="Lapidus A."/>
            <person name="Lavin J.L."/>
            <person name="Lee Y.-H."/>
            <person name="Lindquist E."/>
            <person name="Lilly W."/>
            <person name="Lucas S."/>
            <person name="Morin E."/>
            <person name="Murat C."/>
            <person name="Oguiza J.A."/>
            <person name="Park J."/>
            <person name="Pisabarro A.G."/>
            <person name="Riley R."/>
            <person name="Rosling A."/>
            <person name="Salamov A."/>
            <person name="Schmidt O."/>
            <person name="Schmutz J."/>
            <person name="Skrede I."/>
            <person name="Stenlid J."/>
            <person name="Wiebenga A."/>
            <person name="Xie X."/>
            <person name="Kues U."/>
            <person name="Hibbett D.S."/>
            <person name="Hoffmeister D."/>
            <person name="Hogberg N."/>
            <person name="Martin F."/>
            <person name="Grigoriev I.V."/>
            <person name="Watkinson S.C."/>
        </authorList>
    </citation>
    <scope>NUCLEOTIDE SEQUENCE</scope>
    <source>
        <strain evidence="4">S7.9</strain>
    </source>
</reference>
<proteinExistence type="predicted"/>
<dbReference type="InterPro" id="IPR001680">
    <property type="entry name" value="WD40_rpt"/>
</dbReference>
<evidence type="ECO:0000256" key="1">
    <source>
        <dbReference type="ARBA" id="ARBA00022574"/>
    </source>
</evidence>
<dbReference type="PROSITE" id="PS50082">
    <property type="entry name" value="WD_REPEATS_2"/>
    <property type="match status" value="1"/>
</dbReference>
<dbReference type="PROSITE" id="PS00678">
    <property type="entry name" value="WD_REPEATS_1"/>
    <property type="match status" value="1"/>
</dbReference>
<dbReference type="OrthoDB" id="340259at2759"/>
<gene>
    <name evidence="4" type="ORF">SERLADRAFT_396754</name>
</gene>
<dbReference type="RefSeq" id="XP_007321426.1">
    <property type="nucleotide sequence ID" value="XM_007321364.1"/>
</dbReference>
<evidence type="ECO:0000256" key="2">
    <source>
        <dbReference type="ARBA" id="ARBA00022737"/>
    </source>
</evidence>
<dbReference type="SUPFAM" id="SSF50978">
    <property type="entry name" value="WD40 repeat-like"/>
    <property type="match status" value="1"/>
</dbReference>
<dbReference type="AlphaFoldDB" id="F8P4V3"/>
<organism>
    <name type="scientific">Serpula lacrymans var. lacrymans (strain S7.9)</name>
    <name type="common">Dry rot fungus</name>
    <dbReference type="NCBI Taxonomy" id="578457"/>
    <lineage>
        <taxon>Eukaryota</taxon>
        <taxon>Fungi</taxon>
        <taxon>Dikarya</taxon>
        <taxon>Basidiomycota</taxon>
        <taxon>Agaricomycotina</taxon>
        <taxon>Agaricomycetes</taxon>
        <taxon>Agaricomycetidae</taxon>
        <taxon>Boletales</taxon>
        <taxon>Coniophorineae</taxon>
        <taxon>Serpulaceae</taxon>
        <taxon>Serpula</taxon>
    </lineage>
</organism>
<dbReference type="InterPro" id="IPR015943">
    <property type="entry name" value="WD40/YVTN_repeat-like_dom_sf"/>
</dbReference>
<feature type="repeat" description="WD" evidence="3">
    <location>
        <begin position="111"/>
        <end position="149"/>
    </location>
</feature>
<dbReference type="InterPro" id="IPR019775">
    <property type="entry name" value="WD40_repeat_CS"/>
</dbReference>
<dbReference type="EMBL" id="GL945438">
    <property type="protein sequence ID" value="EGO21640.1"/>
    <property type="molecule type" value="Genomic_DNA"/>
</dbReference>
<dbReference type="KEGG" id="sla:SERLADRAFT_396754"/>
<dbReference type="GeneID" id="18811777"/>